<dbReference type="SMART" id="SM00448">
    <property type="entry name" value="REC"/>
    <property type="match status" value="1"/>
</dbReference>
<evidence type="ECO:0000256" key="2">
    <source>
        <dbReference type="ARBA" id="ARBA00023125"/>
    </source>
</evidence>
<dbReference type="Pfam" id="PF12833">
    <property type="entry name" value="HTH_18"/>
    <property type="match status" value="1"/>
</dbReference>
<dbReference type="EMBL" id="JADEXQ010000123">
    <property type="protein sequence ID" value="MBE9032758.1"/>
    <property type="molecule type" value="Genomic_DNA"/>
</dbReference>
<feature type="domain" description="Response regulatory" evidence="6">
    <location>
        <begin position="3"/>
        <end position="119"/>
    </location>
</feature>
<dbReference type="GO" id="GO:0043565">
    <property type="term" value="F:sequence-specific DNA binding"/>
    <property type="evidence" value="ECO:0007669"/>
    <property type="project" value="InterPro"/>
</dbReference>
<dbReference type="InterPro" id="IPR001789">
    <property type="entry name" value="Sig_transdc_resp-reg_receiver"/>
</dbReference>
<dbReference type="InterPro" id="IPR018060">
    <property type="entry name" value="HTH_AraC"/>
</dbReference>
<evidence type="ECO:0000313" key="8">
    <source>
        <dbReference type="Proteomes" id="UP000625316"/>
    </source>
</evidence>
<dbReference type="Proteomes" id="UP000625316">
    <property type="component" value="Unassembled WGS sequence"/>
</dbReference>
<accession>A0A928VQ78</accession>
<dbReference type="SMART" id="SM00342">
    <property type="entry name" value="HTH_ARAC"/>
    <property type="match status" value="1"/>
</dbReference>
<proteinExistence type="predicted"/>
<comment type="caution">
    <text evidence="7">The sequence shown here is derived from an EMBL/GenBank/DDBJ whole genome shotgun (WGS) entry which is preliminary data.</text>
</comment>
<dbReference type="PROSITE" id="PS00041">
    <property type="entry name" value="HTH_ARAC_FAMILY_1"/>
    <property type="match status" value="1"/>
</dbReference>
<dbReference type="PANTHER" id="PTHR43280">
    <property type="entry name" value="ARAC-FAMILY TRANSCRIPTIONAL REGULATOR"/>
    <property type="match status" value="1"/>
</dbReference>
<dbReference type="PROSITE" id="PS50110">
    <property type="entry name" value="RESPONSE_REGULATORY"/>
    <property type="match status" value="1"/>
</dbReference>
<dbReference type="InterPro" id="IPR011006">
    <property type="entry name" value="CheY-like_superfamily"/>
</dbReference>
<evidence type="ECO:0000256" key="1">
    <source>
        <dbReference type="ARBA" id="ARBA00023015"/>
    </source>
</evidence>
<dbReference type="SUPFAM" id="SSF52172">
    <property type="entry name" value="CheY-like"/>
    <property type="match status" value="1"/>
</dbReference>
<dbReference type="SUPFAM" id="SSF46689">
    <property type="entry name" value="Homeodomain-like"/>
    <property type="match status" value="2"/>
</dbReference>
<keyword evidence="8" id="KW-1185">Reference proteome</keyword>
<name>A0A928VQ78_9CYAN</name>
<keyword evidence="3" id="KW-0804">Transcription</keyword>
<keyword evidence="4" id="KW-0597">Phosphoprotein</keyword>
<dbReference type="GO" id="GO:0003700">
    <property type="term" value="F:DNA-binding transcription factor activity"/>
    <property type="evidence" value="ECO:0007669"/>
    <property type="project" value="InterPro"/>
</dbReference>
<dbReference type="Gene3D" id="3.40.50.2300">
    <property type="match status" value="1"/>
</dbReference>
<feature type="domain" description="HTH araC/xylS-type" evidence="5">
    <location>
        <begin position="169"/>
        <end position="267"/>
    </location>
</feature>
<evidence type="ECO:0000259" key="5">
    <source>
        <dbReference type="PROSITE" id="PS01124"/>
    </source>
</evidence>
<feature type="modified residue" description="4-aspartylphosphate" evidence="4">
    <location>
        <position position="52"/>
    </location>
</feature>
<evidence type="ECO:0000256" key="3">
    <source>
        <dbReference type="ARBA" id="ARBA00023163"/>
    </source>
</evidence>
<evidence type="ECO:0000313" key="7">
    <source>
        <dbReference type="EMBL" id="MBE9032758.1"/>
    </source>
</evidence>
<dbReference type="AlphaFoldDB" id="A0A928VQ78"/>
<dbReference type="InterPro" id="IPR009057">
    <property type="entry name" value="Homeodomain-like_sf"/>
</dbReference>
<organism evidence="7 8">
    <name type="scientific">Romeriopsis navalis LEGE 11480</name>
    <dbReference type="NCBI Taxonomy" id="2777977"/>
    <lineage>
        <taxon>Bacteria</taxon>
        <taxon>Bacillati</taxon>
        <taxon>Cyanobacteriota</taxon>
        <taxon>Cyanophyceae</taxon>
        <taxon>Leptolyngbyales</taxon>
        <taxon>Leptolyngbyaceae</taxon>
        <taxon>Romeriopsis</taxon>
        <taxon>Romeriopsis navalis</taxon>
    </lineage>
</organism>
<dbReference type="Gene3D" id="1.10.10.60">
    <property type="entry name" value="Homeodomain-like"/>
    <property type="match status" value="2"/>
</dbReference>
<evidence type="ECO:0000256" key="4">
    <source>
        <dbReference type="PROSITE-ProRule" id="PRU00169"/>
    </source>
</evidence>
<evidence type="ECO:0000259" key="6">
    <source>
        <dbReference type="PROSITE" id="PS50110"/>
    </source>
</evidence>
<dbReference type="InterPro" id="IPR018062">
    <property type="entry name" value="HTH_AraC-typ_CS"/>
</dbReference>
<dbReference type="PANTHER" id="PTHR43280:SF2">
    <property type="entry name" value="HTH-TYPE TRANSCRIPTIONAL REGULATOR EXSA"/>
    <property type="match status" value="1"/>
</dbReference>
<dbReference type="RefSeq" id="WP_264327575.1">
    <property type="nucleotide sequence ID" value="NZ_JADEXQ010000123.1"/>
</dbReference>
<gene>
    <name evidence="7" type="ORF">IQ266_23765</name>
</gene>
<dbReference type="CDD" id="cd17574">
    <property type="entry name" value="REC_OmpR"/>
    <property type="match status" value="1"/>
</dbReference>
<reference evidence="7" key="1">
    <citation type="submission" date="2020-10" db="EMBL/GenBank/DDBJ databases">
        <authorList>
            <person name="Castelo-Branco R."/>
            <person name="Eusebio N."/>
            <person name="Adriana R."/>
            <person name="Vieira A."/>
            <person name="Brugerolle De Fraissinette N."/>
            <person name="Rezende De Castro R."/>
            <person name="Schneider M.P."/>
            <person name="Vasconcelos V."/>
            <person name="Leao P.N."/>
        </authorList>
    </citation>
    <scope>NUCLEOTIDE SEQUENCE</scope>
    <source>
        <strain evidence="7">LEGE 11480</strain>
    </source>
</reference>
<keyword evidence="1" id="KW-0805">Transcription regulation</keyword>
<dbReference type="Pfam" id="PF00072">
    <property type="entry name" value="Response_reg"/>
    <property type="match status" value="1"/>
</dbReference>
<protein>
    <submittedName>
        <fullName evidence="7">Response regulator</fullName>
    </submittedName>
</protein>
<dbReference type="PROSITE" id="PS01124">
    <property type="entry name" value="HTH_ARAC_FAMILY_2"/>
    <property type="match status" value="1"/>
</dbReference>
<keyword evidence="2" id="KW-0238">DNA-binding</keyword>
<sequence>MRKVLVVEDEVQTRRIFLKCLEFEGFQAFGASNGLSGMRLAQSQHPDLIVCDIMMPDMDGYSVLAALRRSPGTASIPLIFLTAKVTMADLRRGMELGADDYLTKPCTVEQFLAAIHSRLKRHEELSRLYGQVAAPHPLESHLPDSLPLEPSSPDESLPGGFFPDSPNLEAVFHYIEANYCQPINLSDVAQAAGYSPAYLTNLVQSQTGRSVKRWIIERRMAHARNLLLNTTQSVRQISEAAGYSDAGYFTRQFRQLNGMSPQVWRQQSVANLTDSA</sequence>
<dbReference type="GO" id="GO:0000160">
    <property type="term" value="P:phosphorelay signal transduction system"/>
    <property type="evidence" value="ECO:0007669"/>
    <property type="project" value="InterPro"/>
</dbReference>